<gene>
    <name evidence="1" type="ORF">E0946_01010</name>
</gene>
<keyword evidence="2" id="KW-1185">Reference proteome</keyword>
<reference evidence="1" key="1">
    <citation type="submission" date="2019-03" db="EMBL/GenBank/DDBJ databases">
        <title>Candidatus Syntrophosphaera thermopropionivorans: a novel player in syntrophic propionate oxidation during anaerobic digestion.</title>
        <authorList>
            <person name="Dyksma S."/>
        </authorList>
    </citation>
    <scope>NUCLEOTIDE SEQUENCE</scope>
    <source>
        <strain evidence="1">W5</strain>
    </source>
</reference>
<dbReference type="EMBL" id="SMOG01000001">
    <property type="protein sequence ID" value="TDF74695.1"/>
    <property type="molecule type" value="Genomic_DNA"/>
</dbReference>
<proteinExistence type="predicted"/>
<evidence type="ECO:0000313" key="1">
    <source>
        <dbReference type="EMBL" id="TDF74695.1"/>
    </source>
</evidence>
<protein>
    <submittedName>
        <fullName evidence="1">T9SS type A sorting domain-containing protein</fullName>
    </submittedName>
</protein>
<dbReference type="Proteomes" id="UP000294588">
    <property type="component" value="Unassembled WGS sequence"/>
</dbReference>
<accession>A0AC61QL92</accession>
<comment type="caution">
    <text evidence="1">The sequence shown here is derived from an EMBL/GenBank/DDBJ whole genome shotgun (WGS) entry which is preliminary data.</text>
</comment>
<evidence type="ECO:0000313" key="2">
    <source>
        <dbReference type="Proteomes" id="UP000294588"/>
    </source>
</evidence>
<name>A0AC61QL92_9BACT</name>
<organism evidence="1 2">
    <name type="scientific">Candidatus Syntrophosphaera thermopropionivorans</name>
    <dbReference type="NCBI Taxonomy" id="2593015"/>
    <lineage>
        <taxon>Bacteria</taxon>
        <taxon>Pseudomonadati</taxon>
        <taxon>Candidatus Cloacimonadota</taxon>
        <taxon>Candidatus Cloacimonadia</taxon>
        <taxon>Candidatus Cloacimonadales</taxon>
        <taxon>Candidatus Cloacimonadaceae</taxon>
        <taxon>Candidatus Syntrophosphaera</taxon>
    </lineage>
</organism>
<sequence length="660" mass="77234">MKKLFFMFSFIFSCISFSYALINIGNVWSNSLFELNIFADQRIGEYNYYKVNFNKNERSYPDSTVIIFSAPELDVIVSILPENQYLRNAYRFNIRALFKTEIYLHELYLTMDNPENPISSFLKGVKAIQMRDPSRNRTISPYMDKAVEYTSGEDHFWIVASEYDGCDGIEGLTANKIMLYDYHCHFFRQYDHISHQPFLLRDAMYQVPGNMHYWNFLLFIDKPILVEINRWLGDKKAALCITSDADDETLERLQAIFEGSNNPTSSKYYNKGFFARNIPITNSIYGINKNTLGNMWTKIQSYGNRIGYHTYSPLTDPPGTNTQALLNDLSPYNIRSWFDLNFWYNPENIMYNGLYPDSLGYVADIINQSQIEYIWSADTPPTNPFNAYDEPWRLPHIVYEAKTLTRPIYFFGRTREEVWEYLSFFMPVCMKTLMTPDNLDALITEQGLHIAYTNLCLLPTANSVSFWEITPTGDYEIRDDVDEMLQMLDFYRRERGLWIAPLEDIFDRMLAIEQVKITSIEPLDDDFYRVTLHNYSDFDIPQLCIKYKERDYMIPLLAAGESYLLYLANYSPDEPIPPAQFNVRYQNGNLTIKDITGLNIDPLRLEIFNIRGQRILSQHLVNNGPEINLPFAKYSSGIYLMRLSPDNRTKPIVLRFSIVK</sequence>